<proteinExistence type="predicted"/>
<protein>
    <submittedName>
        <fullName evidence="1">Type II toxin-antitoxin system VapB family antitoxin</fullName>
    </submittedName>
</protein>
<reference evidence="1 2" key="1">
    <citation type="submission" date="2020-02" db="EMBL/GenBank/DDBJ databases">
        <title>Genome sequence of the type strain CGMCC 1.15528 of Mesorhizobium zhangyense.</title>
        <authorList>
            <person name="Gao J."/>
            <person name="Sun J."/>
        </authorList>
    </citation>
    <scope>NUCLEOTIDE SEQUENCE [LARGE SCALE GENOMIC DNA]</scope>
    <source>
        <strain evidence="1 2">CGMCC 1.15528</strain>
    </source>
</reference>
<accession>A0A7C9R9D8</accession>
<dbReference type="RefSeq" id="WP_165119467.1">
    <property type="nucleotide sequence ID" value="NZ_JAAKZG010000008.1"/>
</dbReference>
<dbReference type="Proteomes" id="UP000481252">
    <property type="component" value="Unassembled WGS sequence"/>
</dbReference>
<comment type="caution">
    <text evidence="1">The sequence shown here is derived from an EMBL/GenBank/DDBJ whole genome shotgun (WGS) entry which is preliminary data.</text>
</comment>
<sequence length="81" mass="9211">MALFIRDETVDRLASEVQKALKTTTKKEAVRIALEHELERARRARPLTEVVADLQARVAALGPGDPDFDMKRFTDEMWGDI</sequence>
<dbReference type="InterPro" id="IPR011660">
    <property type="entry name" value="VapB-like"/>
</dbReference>
<gene>
    <name evidence="1" type="ORF">G6N74_18660</name>
</gene>
<dbReference type="EMBL" id="JAAKZG010000008">
    <property type="protein sequence ID" value="NGN43096.1"/>
    <property type="molecule type" value="Genomic_DNA"/>
</dbReference>
<keyword evidence="2" id="KW-1185">Reference proteome</keyword>
<dbReference type="Pfam" id="PF07704">
    <property type="entry name" value="PSK_trans_fac"/>
    <property type="match status" value="1"/>
</dbReference>
<organism evidence="1 2">
    <name type="scientific">Mesorhizobium zhangyense</name>
    <dbReference type="NCBI Taxonomy" id="1776730"/>
    <lineage>
        <taxon>Bacteria</taxon>
        <taxon>Pseudomonadati</taxon>
        <taxon>Pseudomonadota</taxon>
        <taxon>Alphaproteobacteria</taxon>
        <taxon>Hyphomicrobiales</taxon>
        <taxon>Phyllobacteriaceae</taxon>
        <taxon>Mesorhizobium</taxon>
    </lineage>
</organism>
<evidence type="ECO:0000313" key="2">
    <source>
        <dbReference type="Proteomes" id="UP000481252"/>
    </source>
</evidence>
<evidence type="ECO:0000313" key="1">
    <source>
        <dbReference type="EMBL" id="NGN43096.1"/>
    </source>
</evidence>
<dbReference type="AlphaFoldDB" id="A0A7C9R9D8"/>
<name>A0A7C9R9D8_9HYPH</name>